<comment type="caution">
    <text evidence="1">The sequence shown here is derived from an EMBL/GenBank/DDBJ whole genome shotgun (WGS) entry which is preliminary data.</text>
</comment>
<dbReference type="Proteomes" id="UP000186922">
    <property type="component" value="Unassembled WGS sequence"/>
</dbReference>
<evidence type="ECO:0000313" key="1">
    <source>
        <dbReference type="EMBL" id="GAV08646.1"/>
    </source>
</evidence>
<protein>
    <submittedName>
        <fullName evidence="1">Uncharacterized protein</fullName>
    </submittedName>
</protein>
<dbReference type="EMBL" id="BDGG01000018">
    <property type="protein sequence ID" value="GAV08646.1"/>
    <property type="molecule type" value="Genomic_DNA"/>
</dbReference>
<evidence type="ECO:0000313" key="2">
    <source>
        <dbReference type="Proteomes" id="UP000186922"/>
    </source>
</evidence>
<sequence length="86" mass="9222">MDKLLTALIKVCERRLERWQNPLVSALVRVPALASLLVSVSTRVLCGTAVPVTVLATAAAFPKLNKLLAQHCSCSLPVLQNTGLTQ</sequence>
<reference evidence="1 2" key="1">
    <citation type="journal article" date="2016" name="Nat. Commun.">
        <title>Extremotolerant tardigrade genome and improved radiotolerance of human cultured cells by tardigrade-unique protein.</title>
        <authorList>
            <person name="Hashimoto T."/>
            <person name="Horikawa D.D."/>
            <person name="Saito Y."/>
            <person name="Kuwahara H."/>
            <person name="Kozuka-Hata H."/>
            <person name="Shin-I T."/>
            <person name="Minakuchi Y."/>
            <person name="Ohishi K."/>
            <person name="Motoyama A."/>
            <person name="Aizu T."/>
            <person name="Enomoto A."/>
            <person name="Kondo K."/>
            <person name="Tanaka S."/>
            <person name="Hara Y."/>
            <person name="Koshikawa S."/>
            <person name="Sagara H."/>
            <person name="Miura T."/>
            <person name="Yokobori S."/>
            <person name="Miyagawa K."/>
            <person name="Suzuki Y."/>
            <person name="Kubo T."/>
            <person name="Oyama M."/>
            <person name="Kohara Y."/>
            <person name="Fujiyama A."/>
            <person name="Arakawa K."/>
            <person name="Katayama T."/>
            <person name="Toyoda A."/>
            <person name="Kunieda T."/>
        </authorList>
    </citation>
    <scope>NUCLEOTIDE SEQUENCE [LARGE SCALE GENOMIC DNA]</scope>
    <source>
        <strain evidence="1 2">YOKOZUNA-1</strain>
    </source>
</reference>
<organism evidence="1 2">
    <name type="scientific">Ramazzottius varieornatus</name>
    <name type="common">Water bear</name>
    <name type="synonym">Tardigrade</name>
    <dbReference type="NCBI Taxonomy" id="947166"/>
    <lineage>
        <taxon>Eukaryota</taxon>
        <taxon>Metazoa</taxon>
        <taxon>Ecdysozoa</taxon>
        <taxon>Tardigrada</taxon>
        <taxon>Eutardigrada</taxon>
        <taxon>Parachela</taxon>
        <taxon>Hypsibioidea</taxon>
        <taxon>Ramazzottiidae</taxon>
        <taxon>Ramazzottius</taxon>
    </lineage>
</organism>
<gene>
    <name evidence="1" type="primary">RvY_18308-1</name>
    <name evidence="1" type="synonym">RvY_18308.1</name>
    <name evidence="1" type="ORF">RvY_18308</name>
</gene>
<keyword evidence="2" id="KW-1185">Reference proteome</keyword>
<accession>A0A1D1W5S9</accession>
<dbReference type="AlphaFoldDB" id="A0A1D1W5S9"/>
<name>A0A1D1W5S9_RAMVA</name>
<proteinExistence type="predicted"/>